<name>A0AAV5MW43_9GAMM</name>
<evidence type="ECO:0000256" key="1">
    <source>
        <dbReference type="SAM" id="Coils"/>
    </source>
</evidence>
<comment type="caution">
    <text evidence="2">The sequence shown here is derived from an EMBL/GenBank/DDBJ whole genome shotgun (WGS) entry which is preliminary data.</text>
</comment>
<evidence type="ECO:0008006" key="4">
    <source>
        <dbReference type="Google" id="ProtNLM"/>
    </source>
</evidence>
<gene>
    <name evidence="2" type="ORF">SOASR030_01680</name>
</gene>
<reference evidence="2" key="1">
    <citation type="submission" date="2022-06" db="EMBL/GenBank/DDBJ databases">
        <title>Draft genome sequences of Leminorella grimontii str. JCM5902.</title>
        <authorList>
            <person name="Wakabayashi Y."/>
            <person name="Kojima K."/>
        </authorList>
    </citation>
    <scope>NUCLEOTIDE SEQUENCE</scope>
    <source>
        <strain evidence="2">JCM 5902</strain>
    </source>
</reference>
<keyword evidence="3" id="KW-1185">Reference proteome</keyword>
<feature type="coiled-coil region" evidence="1">
    <location>
        <begin position="62"/>
        <end position="110"/>
    </location>
</feature>
<keyword evidence="1" id="KW-0175">Coiled coil</keyword>
<dbReference type="Proteomes" id="UP001058124">
    <property type="component" value="Unassembled WGS sequence"/>
</dbReference>
<organism evidence="2 3">
    <name type="scientific">Leminorella grimontii</name>
    <dbReference type="NCBI Taxonomy" id="82981"/>
    <lineage>
        <taxon>Bacteria</taxon>
        <taxon>Pseudomonadati</taxon>
        <taxon>Pseudomonadota</taxon>
        <taxon>Gammaproteobacteria</taxon>
        <taxon>Enterobacterales</taxon>
        <taxon>Budviciaceae</taxon>
        <taxon>Leminorella</taxon>
    </lineage>
</organism>
<protein>
    <recommendedName>
        <fullName evidence="4">Ead/Ea22-like family protein</fullName>
    </recommendedName>
</protein>
<dbReference type="AlphaFoldDB" id="A0AAV5MW43"/>
<dbReference type="RefSeq" id="WP_051155838.1">
    <property type="nucleotide sequence ID" value="NZ_BRLH01000001.1"/>
</dbReference>
<proteinExistence type="predicted"/>
<evidence type="ECO:0000313" key="3">
    <source>
        <dbReference type="Proteomes" id="UP001058124"/>
    </source>
</evidence>
<dbReference type="EMBL" id="BRLH01000001">
    <property type="protein sequence ID" value="GKX54056.1"/>
    <property type="molecule type" value="Genomic_DNA"/>
</dbReference>
<sequence length="228" mass="26146">MTDINIQELRSAAENYRATLKAHRQNPTSVEAMEAWDRANSEFDALINNDEINIISTLFDELERLQRANAAQDDHINQQQDRIEELESANSGAGKRIRELSAQKDEWERKATSNFEECARMSKRIDELEAQVSADPVSFFAYSDEIGFEIYDTEQEAKTAAQNEIDWNRDVDPEDGWPEGVDSIRWGYVMQRAKEVDIRVVRRGRKTRECDYELAPPLNNAAGISKGE</sequence>
<accession>A0AAV5MW43</accession>
<evidence type="ECO:0000313" key="2">
    <source>
        <dbReference type="EMBL" id="GKX54056.1"/>
    </source>
</evidence>